<name>A0A7G6SRA0_9HYPH</name>
<proteinExistence type="predicted"/>
<dbReference type="Proteomes" id="UP000515465">
    <property type="component" value="Chromosome"/>
</dbReference>
<protein>
    <submittedName>
        <fullName evidence="2">Uncharacterized protein</fullName>
    </submittedName>
</protein>
<reference evidence="3" key="1">
    <citation type="journal article" date="2020" name="Mol. Plant Microbe">
        <title>Rhizobial microsymbionts of the narrowly endemic Oxytropis species growing in Kamchatka are characterized by significant genetic diversity and possess a set of genes that are associated with T3SS and T6SS secretion systems and can affect the development of symbiosis.</title>
        <authorList>
            <person name="Safronova V."/>
            <person name="Guro P."/>
            <person name="Sazanova A."/>
            <person name="Kuznetsova I."/>
            <person name="Belimov A."/>
            <person name="Yakubov V."/>
            <person name="Chirak E."/>
            <person name="Afonin A."/>
            <person name="Gogolev Y."/>
            <person name="Andronov E."/>
            <person name="Tikhonovich I."/>
        </authorList>
    </citation>
    <scope>NUCLEOTIDE SEQUENCE [LARGE SCALE GENOMIC DNA]</scope>
    <source>
        <strain evidence="3">583</strain>
    </source>
</reference>
<evidence type="ECO:0000313" key="2">
    <source>
        <dbReference type="EMBL" id="QND57032.1"/>
    </source>
</evidence>
<dbReference type="AlphaFoldDB" id="A0A7G6SRA0"/>
<gene>
    <name evidence="2" type="ORF">HB778_10695</name>
</gene>
<feature type="region of interest" description="Disordered" evidence="1">
    <location>
        <begin position="1"/>
        <end position="40"/>
    </location>
</feature>
<evidence type="ECO:0000256" key="1">
    <source>
        <dbReference type="SAM" id="MobiDB-lite"/>
    </source>
</evidence>
<organism evidence="2 3">
    <name type="scientific">Mesorhizobium huakuii</name>
    <dbReference type="NCBI Taxonomy" id="28104"/>
    <lineage>
        <taxon>Bacteria</taxon>
        <taxon>Pseudomonadati</taxon>
        <taxon>Pseudomonadota</taxon>
        <taxon>Alphaproteobacteria</taxon>
        <taxon>Hyphomicrobiales</taxon>
        <taxon>Phyllobacteriaceae</taxon>
        <taxon>Mesorhizobium</taxon>
    </lineage>
</organism>
<accession>A0A7G6SRA0</accession>
<dbReference type="RefSeq" id="WP_183463677.1">
    <property type="nucleotide sequence ID" value="NZ_CP050296.1"/>
</dbReference>
<sequence length="145" mass="15673">MPAPPTEPPAAARAFGPLGSKLPEGPRNASNRRPTRQRALSRAMRRLETIQTEAENRATCRVEISLEVIAASLATGPPATVPTLPMATAAMLILKSQDRVFDFVPMVVAVCFRYVNFRSGPYPDHAARSCALLPIGFEIDPGSFI</sequence>
<dbReference type="EMBL" id="CP050296">
    <property type="protein sequence ID" value="QND57032.1"/>
    <property type="molecule type" value="Genomic_DNA"/>
</dbReference>
<evidence type="ECO:0000313" key="3">
    <source>
        <dbReference type="Proteomes" id="UP000515465"/>
    </source>
</evidence>